<reference evidence="15" key="3">
    <citation type="submission" date="2012-05" db="EMBL/GenBank/DDBJ databases">
        <authorList>
            <person name="Yin X."/>
        </authorList>
    </citation>
    <scope>NUCLEOTIDE SEQUENCE</scope>
</reference>
<name>I7BL63_HUPSR</name>
<dbReference type="FunFam" id="3.50.50.60:FF:000074">
    <property type="entry name" value="Squalene monooxygenase 2"/>
    <property type="match status" value="1"/>
</dbReference>
<dbReference type="PANTHER" id="PTHR10835:SF0">
    <property type="entry name" value="SQUALENE MONOOXYGENASE"/>
    <property type="match status" value="1"/>
</dbReference>
<dbReference type="GO" id="GO:0004506">
    <property type="term" value="F:squalene monooxygenase activity"/>
    <property type="evidence" value="ECO:0007669"/>
    <property type="project" value="UniProtKB-UniRule"/>
</dbReference>
<evidence type="ECO:0000256" key="12">
    <source>
        <dbReference type="RuleBase" id="RU367121"/>
    </source>
</evidence>
<evidence type="ECO:0000256" key="4">
    <source>
        <dbReference type="ARBA" id="ARBA00008802"/>
    </source>
</evidence>
<accession>I7BL63</accession>
<dbReference type="InterPro" id="IPR040125">
    <property type="entry name" value="Squalene_monox"/>
</dbReference>
<dbReference type="GO" id="GO:0016020">
    <property type="term" value="C:membrane"/>
    <property type="evidence" value="ECO:0007669"/>
    <property type="project" value="UniProtKB-SubCell"/>
</dbReference>
<dbReference type="GO" id="GO:0005783">
    <property type="term" value="C:endoplasmic reticulum"/>
    <property type="evidence" value="ECO:0007669"/>
    <property type="project" value="TreeGrafter"/>
</dbReference>
<dbReference type="Pfam" id="PF08491">
    <property type="entry name" value="SE"/>
    <property type="match status" value="1"/>
</dbReference>
<feature type="transmembrane region" description="Helical" evidence="12">
    <location>
        <begin position="479"/>
        <end position="497"/>
    </location>
</feature>
<comment type="function">
    <text evidence="12">Catalyzes the stereospecific oxidation of squalene to (S)-2,3-epoxysqualene, and is considered to be a rate-limiting enzyme in steroid biosynthesis.</text>
</comment>
<evidence type="ECO:0000256" key="7">
    <source>
        <dbReference type="ARBA" id="ARBA00022692"/>
    </source>
</evidence>
<evidence type="ECO:0000256" key="5">
    <source>
        <dbReference type="ARBA" id="ARBA00012312"/>
    </source>
</evidence>
<dbReference type="GO" id="GO:0009725">
    <property type="term" value="P:response to hormone"/>
    <property type="evidence" value="ECO:0007669"/>
    <property type="project" value="UniProtKB-ARBA"/>
</dbReference>
<evidence type="ECO:0000256" key="11">
    <source>
        <dbReference type="ARBA" id="ARBA00023136"/>
    </source>
</evidence>
<evidence type="ECO:0000256" key="13">
    <source>
        <dbReference type="SAM" id="MobiDB-lite"/>
    </source>
</evidence>
<reference evidence="15" key="1">
    <citation type="journal article" date="2010" name="BMC Plant Biol.">
        <title>Comparison of 454-ESTs from Huperzia serrata and Phlegmariurus carinatus reveals putative genes involved in lycopodium alkaloid biosynthesis and developmental regulation.</title>
        <authorList>
            <person name="Luo H."/>
            <person name="Li Y."/>
            <person name="Sun C."/>
            <person name="Wu Q."/>
            <person name="Song J."/>
            <person name="Sun Y."/>
            <person name="Steinmetz A."/>
            <person name="Chen S."/>
        </authorList>
    </citation>
    <scope>NUCLEOTIDE SEQUENCE</scope>
</reference>
<dbReference type="Gene3D" id="3.50.50.60">
    <property type="entry name" value="FAD/NAD(P)-binding domain"/>
    <property type="match status" value="1"/>
</dbReference>
<keyword evidence="9 12" id="KW-1133">Transmembrane helix</keyword>
<dbReference type="EMBL" id="JX027509">
    <property type="protein sequence ID" value="AFO53557.1"/>
    <property type="molecule type" value="mRNA"/>
</dbReference>
<dbReference type="GO" id="GO:0050660">
    <property type="term" value="F:flavin adenine dinucleotide binding"/>
    <property type="evidence" value="ECO:0007669"/>
    <property type="project" value="UniProtKB-UniRule"/>
</dbReference>
<evidence type="ECO:0000256" key="6">
    <source>
        <dbReference type="ARBA" id="ARBA00022630"/>
    </source>
</evidence>
<comment type="catalytic activity">
    <reaction evidence="12">
        <text>squalene + reduced [NADPH--hemoprotein reductase] + O2 = (S)-2,3-epoxysqualene + oxidized [NADPH--hemoprotein reductase] + H2O + H(+)</text>
        <dbReference type="Rhea" id="RHEA:25282"/>
        <dbReference type="Rhea" id="RHEA-COMP:11964"/>
        <dbReference type="Rhea" id="RHEA-COMP:11965"/>
        <dbReference type="ChEBI" id="CHEBI:15377"/>
        <dbReference type="ChEBI" id="CHEBI:15378"/>
        <dbReference type="ChEBI" id="CHEBI:15379"/>
        <dbReference type="ChEBI" id="CHEBI:15440"/>
        <dbReference type="ChEBI" id="CHEBI:15441"/>
        <dbReference type="ChEBI" id="CHEBI:57618"/>
        <dbReference type="ChEBI" id="CHEBI:58210"/>
        <dbReference type="EC" id="1.14.14.17"/>
    </reaction>
</comment>
<comment type="subcellular location">
    <subcellularLocation>
        <location evidence="2 12">Membrane</location>
        <topology evidence="2 12">Multi-pass membrane protein</topology>
    </subcellularLocation>
</comment>
<evidence type="ECO:0000256" key="3">
    <source>
        <dbReference type="ARBA" id="ARBA00005018"/>
    </source>
</evidence>
<protein>
    <recommendedName>
        <fullName evidence="5 12">Squalene monooxygenase</fullName>
        <ecNumber evidence="5 12">1.14.14.17</ecNumber>
    </recommendedName>
</protein>
<dbReference type="PRINTS" id="PR00420">
    <property type="entry name" value="RNGMNOXGNASE"/>
</dbReference>
<comment type="pathway">
    <text evidence="3">Terpene metabolism; lanosterol biosynthesis; lanosterol from farnesyl diphosphate: step 2/3.</text>
</comment>
<evidence type="ECO:0000256" key="1">
    <source>
        <dbReference type="ARBA" id="ARBA00001974"/>
    </source>
</evidence>
<feature type="domain" description="Squalene epoxidase" evidence="14">
    <location>
        <begin position="234"/>
        <end position="506"/>
    </location>
</feature>
<evidence type="ECO:0000256" key="2">
    <source>
        <dbReference type="ARBA" id="ARBA00004141"/>
    </source>
</evidence>
<reference evidence="15" key="2">
    <citation type="journal article" date="2010" name="Physiol. Plantarum">
        <title>Analysis of expressed sequence tags from the Huperzia serrata leaf for gene discovery in the areas of secondary metabolite biosynthesis and development regulation.</title>
        <authorList>
            <person name="Luo H."/>
            <person name="Sun C."/>
            <person name="Li Y."/>
            <person name="Wu Q."/>
            <person name="Song J."/>
            <person name="Wang D."/>
            <person name="Jia X."/>
            <person name="Li R."/>
            <person name="Chen S."/>
        </authorList>
    </citation>
    <scope>NUCLEOTIDE SEQUENCE</scope>
</reference>
<evidence type="ECO:0000256" key="10">
    <source>
        <dbReference type="ARBA" id="ARBA00023002"/>
    </source>
</evidence>
<dbReference type="InterPro" id="IPR013698">
    <property type="entry name" value="Squalene_epoxidase"/>
</dbReference>
<keyword evidence="7 12" id="KW-0812">Transmembrane</keyword>
<keyword evidence="11 12" id="KW-0472">Membrane</keyword>
<comment type="cofactor">
    <cofactor evidence="1 12">
        <name>FAD</name>
        <dbReference type="ChEBI" id="CHEBI:57692"/>
    </cofactor>
</comment>
<dbReference type="UniPathway" id="UPA00767">
    <property type="reaction ID" value="UER00752"/>
</dbReference>
<sequence length="561" mass="62788">MAEFRDGNIVEGWLRKMSLILPILFLWLVSAVVLIFYFFSETSRGRRSEPDVQQQQQRRKPRPSARIAENQQREPNNNENEEVDCIIVGAGVAGAALACTLAKDGRKVKVFERDLSEQDRIVGELLQPGGYMKLLELGLEDCVEEIDAQKVFGYAIFKKEANTKVAYPLEGYASNISGRGFHNGRFVQRMRTKAAANPLIQLEQANVLSLIESDGIVKGIRYRSSEGEEKNFYAPMTFVCDGSFSNLRRAVSNPKVRTPSWFVGLIIENPASLPFPNHGHVILADPSPLLFYPISSTEVRCLVDIPGENIPSGNNGQLTKYLRTVIADQLPLKLRKPFLEAIEKCKIRSMPNKSMPAIPRARPGVLILGDAFNMRHPLTGGGMTVALSDIVILRDLLRPVKDFSHAQSLCDCLQDFYVRRKPIASTINILADSLYKVFSASDYVEEERRKACFEYLSLGGMFASGPMGLLGAIHPSIAILVFHFLLLTGYGLVRVLMPFPSPSRLWIAARLVWKAPDILLPSLRNEGFLPTLNFKTLMANKSRVMWSIFILSTLFLLAWPL</sequence>
<dbReference type="SUPFAM" id="SSF51905">
    <property type="entry name" value="FAD/NAD(P)-binding domain"/>
    <property type="match status" value="1"/>
</dbReference>
<keyword evidence="10 12" id="KW-0560">Oxidoreductase</keyword>
<feature type="transmembrane region" description="Helical" evidence="12">
    <location>
        <begin position="20"/>
        <end position="39"/>
    </location>
</feature>
<dbReference type="GO" id="GO:0016126">
    <property type="term" value="P:sterol biosynthetic process"/>
    <property type="evidence" value="ECO:0007669"/>
    <property type="project" value="UniProtKB-UniRule"/>
</dbReference>
<evidence type="ECO:0000256" key="9">
    <source>
        <dbReference type="ARBA" id="ARBA00022989"/>
    </source>
</evidence>
<feature type="region of interest" description="Disordered" evidence="13">
    <location>
        <begin position="48"/>
        <end position="78"/>
    </location>
</feature>
<dbReference type="Pfam" id="PF13450">
    <property type="entry name" value="NAD_binding_8"/>
    <property type="match status" value="1"/>
</dbReference>
<evidence type="ECO:0000313" key="15">
    <source>
        <dbReference type="EMBL" id="AFO53557.1"/>
    </source>
</evidence>
<organism evidence="15">
    <name type="scientific">Huperzia serrata</name>
    <name type="common">Toothed club-moss</name>
    <name type="synonym">Lycopodium serratum</name>
    <dbReference type="NCBI Taxonomy" id="355589"/>
    <lineage>
        <taxon>Eukaryota</taxon>
        <taxon>Viridiplantae</taxon>
        <taxon>Streptophyta</taxon>
        <taxon>Embryophyta</taxon>
        <taxon>Tracheophyta</taxon>
        <taxon>Lycopodiopsida</taxon>
        <taxon>Lycopodiales</taxon>
        <taxon>Lycopodiaceae</taxon>
        <taxon>Huperzioideae</taxon>
        <taxon>Huperzia</taxon>
    </lineage>
</organism>
<dbReference type="PANTHER" id="PTHR10835">
    <property type="entry name" value="SQUALENE MONOOXYGENASE"/>
    <property type="match status" value="1"/>
</dbReference>
<dbReference type="InterPro" id="IPR036188">
    <property type="entry name" value="FAD/NAD-bd_sf"/>
</dbReference>
<dbReference type="EC" id="1.14.14.17" evidence="5 12"/>
<feature type="transmembrane region" description="Helical" evidence="12">
    <location>
        <begin position="544"/>
        <end position="560"/>
    </location>
</feature>
<dbReference type="AlphaFoldDB" id="I7BL63"/>
<evidence type="ECO:0000256" key="8">
    <source>
        <dbReference type="ARBA" id="ARBA00022827"/>
    </source>
</evidence>
<comment type="similarity">
    <text evidence="4 12">Belongs to the squalene monooxygenase family.</text>
</comment>
<feature type="compositionally biased region" description="Low complexity" evidence="13">
    <location>
        <begin position="69"/>
        <end position="78"/>
    </location>
</feature>
<keyword evidence="8 12" id="KW-0274">FAD</keyword>
<evidence type="ECO:0000259" key="14">
    <source>
        <dbReference type="Pfam" id="PF08491"/>
    </source>
</evidence>
<keyword evidence="6 12" id="KW-0285">Flavoprotein</keyword>
<proteinExistence type="evidence at transcript level"/>